<evidence type="ECO:0000313" key="1">
    <source>
        <dbReference type="EMBL" id="SNY65390.1"/>
    </source>
</evidence>
<organism evidence="1 2">
    <name type="scientific">Paractinoplanes atraurantiacus</name>
    <dbReference type="NCBI Taxonomy" id="1036182"/>
    <lineage>
        <taxon>Bacteria</taxon>
        <taxon>Bacillati</taxon>
        <taxon>Actinomycetota</taxon>
        <taxon>Actinomycetes</taxon>
        <taxon>Micromonosporales</taxon>
        <taxon>Micromonosporaceae</taxon>
        <taxon>Paractinoplanes</taxon>
    </lineage>
</organism>
<dbReference type="EMBL" id="OBDY01000028">
    <property type="protein sequence ID" value="SNY65390.1"/>
    <property type="molecule type" value="Genomic_DNA"/>
</dbReference>
<sequence length="254" mass="27237">MSNRTLGDLVEAFTDDLGAPPTLGEVLEILVYGVSAAPSARIEALVGTWRYRPSSDSRVATLNDAAFVHAAALLAGVAVDEAATVLLPLVQAEHFADVDGAAVTELVVRAPKRHESRSGDVLAIPLPNGRYRIAVVLTRNRFGTAIGPLRGTFLTPRTPAVPVHGVTRHIYTDDAAIAEGRWRIVGHDDRLRQRFPAEPEIYHRYAGGETAAGVLRPLDAAEEKAVGLDDPSFSQAYSSEEVDAMLGGNDPRWA</sequence>
<evidence type="ECO:0000313" key="2">
    <source>
        <dbReference type="Proteomes" id="UP000219612"/>
    </source>
</evidence>
<gene>
    <name evidence="1" type="ORF">SAMN05421748_12841</name>
</gene>
<dbReference type="AlphaFoldDB" id="A0A285JYM2"/>
<reference evidence="1 2" key="1">
    <citation type="submission" date="2017-09" db="EMBL/GenBank/DDBJ databases">
        <authorList>
            <person name="Ehlers B."/>
            <person name="Leendertz F.H."/>
        </authorList>
    </citation>
    <scope>NUCLEOTIDE SEQUENCE [LARGE SCALE GENOMIC DNA]</scope>
    <source>
        <strain evidence="1 2">CGMCC 4.6857</strain>
    </source>
</reference>
<protein>
    <submittedName>
        <fullName evidence="1">Immunity protein 26</fullName>
    </submittedName>
</protein>
<dbReference type="InterPro" id="IPR029278">
    <property type="entry name" value="Imm26"/>
</dbReference>
<dbReference type="RefSeq" id="WP_097327309.1">
    <property type="nucleotide sequence ID" value="NZ_OBDY01000028.1"/>
</dbReference>
<proteinExistence type="predicted"/>
<dbReference type="OrthoDB" id="3405600at2"/>
<dbReference type="Proteomes" id="UP000219612">
    <property type="component" value="Unassembled WGS sequence"/>
</dbReference>
<dbReference type="Pfam" id="PF15428">
    <property type="entry name" value="Imm26"/>
    <property type="match status" value="1"/>
</dbReference>
<keyword evidence="2" id="KW-1185">Reference proteome</keyword>
<name>A0A285JYM2_9ACTN</name>
<accession>A0A285JYM2</accession>